<keyword evidence="3" id="KW-1185">Reference proteome</keyword>
<comment type="caution">
    <text evidence="2">The sequence shown here is derived from an EMBL/GenBank/DDBJ whole genome shotgun (WGS) entry which is preliminary data.</text>
</comment>
<evidence type="ECO:0000256" key="1">
    <source>
        <dbReference type="SAM" id="SignalP"/>
    </source>
</evidence>
<accession>A0A5C6E6K3</accession>
<gene>
    <name evidence="2" type="ORF">Poly51_63090</name>
</gene>
<name>A0A5C6E6K3_9BACT</name>
<evidence type="ECO:0008006" key="4">
    <source>
        <dbReference type="Google" id="ProtNLM"/>
    </source>
</evidence>
<evidence type="ECO:0000313" key="2">
    <source>
        <dbReference type="EMBL" id="TWU43587.1"/>
    </source>
</evidence>
<protein>
    <recommendedName>
        <fullName evidence="4">Secreted protein</fullName>
    </recommendedName>
</protein>
<feature type="chain" id="PRO_5022862975" description="Secreted protein" evidence="1">
    <location>
        <begin position="19"/>
        <end position="167"/>
    </location>
</feature>
<proteinExistence type="predicted"/>
<reference evidence="2 3" key="1">
    <citation type="submission" date="2019-02" db="EMBL/GenBank/DDBJ databases">
        <title>Deep-cultivation of Planctomycetes and their phenomic and genomic characterization uncovers novel biology.</title>
        <authorList>
            <person name="Wiegand S."/>
            <person name="Jogler M."/>
            <person name="Boedeker C."/>
            <person name="Pinto D."/>
            <person name="Vollmers J."/>
            <person name="Rivas-Marin E."/>
            <person name="Kohn T."/>
            <person name="Peeters S.H."/>
            <person name="Heuer A."/>
            <person name="Rast P."/>
            <person name="Oberbeckmann S."/>
            <person name="Bunk B."/>
            <person name="Jeske O."/>
            <person name="Meyerdierks A."/>
            <person name="Storesund J.E."/>
            <person name="Kallscheuer N."/>
            <person name="Luecker S."/>
            <person name="Lage O.M."/>
            <person name="Pohl T."/>
            <person name="Merkel B.J."/>
            <person name="Hornburger P."/>
            <person name="Mueller R.-W."/>
            <person name="Bruemmer F."/>
            <person name="Labrenz M."/>
            <person name="Spormann A.M."/>
            <person name="Op Den Camp H."/>
            <person name="Overmann J."/>
            <person name="Amann R."/>
            <person name="Jetten M.S.M."/>
            <person name="Mascher T."/>
            <person name="Medema M.H."/>
            <person name="Devos D.P."/>
            <person name="Kaster A.-K."/>
            <person name="Ovreas L."/>
            <person name="Rohde M."/>
            <person name="Galperin M.Y."/>
            <person name="Jogler C."/>
        </authorList>
    </citation>
    <scope>NUCLEOTIDE SEQUENCE [LARGE SCALE GENOMIC DNA]</scope>
    <source>
        <strain evidence="2 3">Poly51</strain>
    </source>
</reference>
<feature type="signal peptide" evidence="1">
    <location>
        <begin position="1"/>
        <end position="18"/>
    </location>
</feature>
<keyword evidence="1" id="KW-0732">Signal</keyword>
<dbReference type="EMBL" id="SJPW01000019">
    <property type="protein sequence ID" value="TWU43587.1"/>
    <property type="molecule type" value="Genomic_DNA"/>
</dbReference>
<dbReference type="Proteomes" id="UP000318288">
    <property type="component" value="Unassembled WGS sequence"/>
</dbReference>
<dbReference type="PROSITE" id="PS51257">
    <property type="entry name" value="PROKAR_LIPOPROTEIN"/>
    <property type="match status" value="1"/>
</dbReference>
<dbReference type="AlphaFoldDB" id="A0A5C6E6K3"/>
<organism evidence="2 3">
    <name type="scientific">Rubripirellula tenax</name>
    <dbReference type="NCBI Taxonomy" id="2528015"/>
    <lineage>
        <taxon>Bacteria</taxon>
        <taxon>Pseudomonadati</taxon>
        <taxon>Planctomycetota</taxon>
        <taxon>Planctomycetia</taxon>
        <taxon>Pirellulales</taxon>
        <taxon>Pirellulaceae</taxon>
        <taxon>Rubripirellula</taxon>
    </lineage>
</organism>
<evidence type="ECO:0000313" key="3">
    <source>
        <dbReference type="Proteomes" id="UP000318288"/>
    </source>
</evidence>
<sequence length="167" mass="18339" precursor="true">MFARFIQRLTLLAFTAHAVLGCCWHHSHAMKSIGCAEHGSHASEVEASCHDHCSVDDHSKHLCHVSDPILNASEDCDRNIAAMQAMCGGCPNEHSHVCDEGRCRYVAVKSQLLGFDRNACTLQWGCCSAKRFPVVGGVSSCRRIDSPILDRLATSSRRCASLQSWQI</sequence>